<dbReference type="NCBIfam" id="NF008745">
    <property type="entry name" value="PRK11778.1"/>
    <property type="match status" value="1"/>
</dbReference>
<dbReference type="PANTHER" id="PTHR42987">
    <property type="entry name" value="PEPTIDASE S49"/>
    <property type="match status" value="1"/>
</dbReference>
<dbReference type="EMBL" id="CP007142">
    <property type="protein sequence ID" value="AJQ95413.1"/>
    <property type="molecule type" value="Genomic_DNA"/>
</dbReference>
<comment type="subcellular location">
    <subcellularLocation>
        <location evidence="1">Cell membrane</location>
    </subcellularLocation>
</comment>
<keyword evidence="14" id="KW-1185">Reference proteome</keyword>
<keyword evidence="7" id="KW-0720">Serine protease</keyword>
<keyword evidence="5 10" id="KW-0812">Transmembrane</keyword>
<feature type="domain" description="Peptidase S49 N-terminal proteobacteria" evidence="12">
    <location>
        <begin position="2"/>
        <end position="146"/>
    </location>
</feature>
<sequence length="336" mass="37502">MAEYGIFLLKTITLVIAFGFIVMILVSAGSKQKKAGKGQLEIYKLNDRLDGYKKQISQILLDKKEQKKINKEEKKREKANRKRSEPAKRRVFVINFVGDMAASAVSNLREEVSAILAVASEKDEVVLKLESPGGAAHSYGLAASQLTRIKEKGLGLTVCVDKVAASGGYMMACVGDKILSAPFAIIGSIGVVAQLPNFHRLLKKNDIDVELHTAGEFKRTLTMLGENTEAGREKFKQELEALHQLFKEFVRKNRSQLDIDKVATGEFWMGAEALDLKLVDKIGTSDQYLMDLSANADVFEVIYRRKKAIPERLMHSASQGVLESFSKFSQIWNWQK</sequence>
<comment type="similarity">
    <text evidence="2">Belongs to the peptidase S49 family.</text>
</comment>
<protein>
    <submittedName>
        <fullName evidence="13">Periplasmic serine protease (ClpP class)</fullName>
        <ecNumber evidence="13">3.4.21.-</ecNumber>
    </submittedName>
</protein>
<reference evidence="13 14" key="1">
    <citation type="submission" date="2014-01" db="EMBL/GenBank/DDBJ databases">
        <title>Full genme sequencing of cellulolytic bacterium Gynuella sunshinyii YC6258T gen. nov., sp. nov.</title>
        <authorList>
            <person name="Khan H."/>
            <person name="Chung E.J."/>
            <person name="Chung Y.R."/>
        </authorList>
    </citation>
    <scope>NUCLEOTIDE SEQUENCE [LARGE SCALE GENOMIC DNA]</scope>
    <source>
        <strain evidence="13 14">YC6258</strain>
    </source>
</reference>
<proteinExistence type="inferred from homology"/>
<dbReference type="RefSeq" id="WP_044617728.1">
    <property type="nucleotide sequence ID" value="NZ_CP007142.1"/>
</dbReference>
<keyword evidence="4 13" id="KW-0645">Protease</keyword>
<name>A0A0C5VPR4_9GAMM</name>
<evidence type="ECO:0000313" key="13">
    <source>
        <dbReference type="EMBL" id="AJQ95413.1"/>
    </source>
</evidence>
<dbReference type="GO" id="GO:0004252">
    <property type="term" value="F:serine-type endopeptidase activity"/>
    <property type="evidence" value="ECO:0007669"/>
    <property type="project" value="InterPro"/>
</dbReference>
<gene>
    <name evidence="13" type="ORF">YC6258_03377</name>
</gene>
<dbReference type="GO" id="GO:0005886">
    <property type="term" value="C:plasma membrane"/>
    <property type="evidence" value="ECO:0007669"/>
    <property type="project" value="UniProtKB-SubCell"/>
</dbReference>
<dbReference type="CDD" id="cd07023">
    <property type="entry name" value="S49_Sppa_N_C"/>
    <property type="match status" value="1"/>
</dbReference>
<keyword evidence="6 13" id="KW-0378">Hydrolase</keyword>
<evidence type="ECO:0000259" key="11">
    <source>
        <dbReference type="Pfam" id="PF01343"/>
    </source>
</evidence>
<evidence type="ECO:0000256" key="8">
    <source>
        <dbReference type="ARBA" id="ARBA00022989"/>
    </source>
</evidence>
<dbReference type="Gene3D" id="3.90.226.10">
    <property type="entry name" value="2-enoyl-CoA Hydratase, Chain A, domain 1"/>
    <property type="match status" value="1"/>
</dbReference>
<keyword evidence="9 10" id="KW-0472">Membrane</keyword>
<keyword evidence="8 10" id="KW-1133">Transmembrane helix</keyword>
<dbReference type="PATRIC" id="fig|1445510.3.peg.3339"/>
<evidence type="ECO:0000259" key="12">
    <source>
        <dbReference type="Pfam" id="PF08496"/>
    </source>
</evidence>
<evidence type="ECO:0000256" key="4">
    <source>
        <dbReference type="ARBA" id="ARBA00022670"/>
    </source>
</evidence>
<dbReference type="EC" id="3.4.21.-" evidence="13"/>
<dbReference type="STRING" id="1445510.YC6258_03377"/>
<evidence type="ECO:0000256" key="3">
    <source>
        <dbReference type="ARBA" id="ARBA00022475"/>
    </source>
</evidence>
<accession>A0A0C5VPR4</accession>
<dbReference type="KEGG" id="gsn:YC6258_03377"/>
<dbReference type="AlphaFoldDB" id="A0A0C5VPR4"/>
<keyword evidence="3" id="KW-1003">Cell membrane</keyword>
<dbReference type="GO" id="GO:0006508">
    <property type="term" value="P:proteolysis"/>
    <property type="evidence" value="ECO:0007669"/>
    <property type="project" value="UniProtKB-KW"/>
</dbReference>
<evidence type="ECO:0000256" key="1">
    <source>
        <dbReference type="ARBA" id="ARBA00004236"/>
    </source>
</evidence>
<organism evidence="13 14">
    <name type="scientific">Gynuella sunshinyii YC6258</name>
    <dbReference type="NCBI Taxonomy" id="1445510"/>
    <lineage>
        <taxon>Bacteria</taxon>
        <taxon>Pseudomonadati</taxon>
        <taxon>Pseudomonadota</taxon>
        <taxon>Gammaproteobacteria</taxon>
        <taxon>Oceanospirillales</taxon>
        <taxon>Saccharospirillaceae</taxon>
        <taxon>Gynuella</taxon>
    </lineage>
</organism>
<evidence type="ECO:0000256" key="10">
    <source>
        <dbReference type="SAM" id="Phobius"/>
    </source>
</evidence>
<dbReference type="InterPro" id="IPR013703">
    <property type="entry name" value="Peptidase_S49_N_proteobac"/>
</dbReference>
<dbReference type="InterPro" id="IPR029045">
    <property type="entry name" value="ClpP/crotonase-like_dom_sf"/>
</dbReference>
<dbReference type="PANTHER" id="PTHR42987:SF4">
    <property type="entry name" value="PROTEASE SOHB-RELATED"/>
    <property type="match status" value="1"/>
</dbReference>
<evidence type="ECO:0000256" key="5">
    <source>
        <dbReference type="ARBA" id="ARBA00022692"/>
    </source>
</evidence>
<dbReference type="Gene3D" id="6.20.330.10">
    <property type="match status" value="1"/>
</dbReference>
<feature type="domain" description="Peptidase S49" evidence="11">
    <location>
        <begin position="150"/>
        <end position="297"/>
    </location>
</feature>
<evidence type="ECO:0000256" key="2">
    <source>
        <dbReference type="ARBA" id="ARBA00008683"/>
    </source>
</evidence>
<dbReference type="SUPFAM" id="SSF52096">
    <property type="entry name" value="ClpP/crotonase"/>
    <property type="match status" value="1"/>
</dbReference>
<dbReference type="HOGENOM" id="CLU_070316_0_0_6"/>
<dbReference type="Proteomes" id="UP000032266">
    <property type="component" value="Chromosome"/>
</dbReference>
<dbReference type="Pfam" id="PF08496">
    <property type="entry name" value="Peptidase_S49_N"/>
    <property type="match status" value="1"/>
</dbReference>
<dbReference type="InterPro" id="IPR047272">
    <property type="entry name" value="S49_SppA_C"/>
</dbReference>
<evidence type="ECO:0000256" key="9">
    <source>
        <dbReference type="ARBA" id="ARBA00023136"/>
    </source>
</evidence>
<feature type="transmembrane region" description="Helical" evidence="10">
    <location>
        <begin position="6"/>
        <end position="28"/>
    </location>
</feature>
<evidence type="ECO:0000256" key="6">
    <source>
        <dbReference type="ARBA" id="ARBA00022801"/>
    </source>
</evidence>
<dbReference type="InterPro" id="IPR002142">
    <property type="entry name" value="Peptidase_S49"/>
</dbReference>
<evidence type="ECO:0000313" key="14">
    <source>
        <dbReference type="Proteomes" id="UP000032266"/>
    </source>
</evidence>
<dbReference type="OrthoDB" id="5614232at2"/>
<dbReference type="Pfam" id="PF01343">
    <property type="entry name" value="Peptidase_S49"/>
    <property type="match status" value="1"/>
</dbReference>
<evidence type="ECO:0000256" key="7">
    <source>
        <dbReference type="ARBA" id="ARBA00022825"/>
    </source>
</evidence>